<name>A0A1S3K8E8_LINAN</name>
<keyword evidence="2 5" id="KW-0812">Transmembrane</keyword>
<sequence>MASSTAFLAFAIFFTVVSLFFVALSFSTDNWLQYTVDRSALAQSTSSQVISEKNRLPWYHSRHRGLFRTCYEGNETTFLETEPYNSQRIDRNCLYLNYDIPEPDNFNLKSSDYRLRIHLMRCHVGFLITALFFLLIGCVVGAFGCWKAKATTSRYAAVVVFIGAFFTAAGMAFFHGAEYIERNKVREDNTFPLNWHSDLFTNTVRSYGWSYILGWVGMAIGAISAILYLIASWLIKQKLKDEKIPLDTYSMRSRNRAYDYMDPYANGPGRPPYGYEDPYSKGGDPGTWGWTRY</sequence>
<dbReference type="InParanoid" id="A0A1S3K8E8"/>
<accession>A0A1S3K8E8</accession>
<feature type="transmembrane region" description="Helical" evidence="5">
    <location>
        <begin position="124"/>
        <end position="143"/>
    </location>
</feature>
<dbReference type="PANTHER" id="PTHR21215:SF0">
    <property type="entry name" value="LD36024P"/>
    <property type="match status" value="1"/>
</dbReference>
<dbReference type="OMA" id="YAYPGPY"/>
<keyword evidence="4 5" id="KW-0472">Membrane</keyword>
<dbReference type="RefSeq" id="XP_013418772.1">
    <property type="nucleotide sequence ID" value="XM_013563318.2"/>
</dbReference>
<dbReference type="Gene3D" id="1.20.140.150">
    <property type="match status" value="1"/>
</dbReference>
<dbReference type="AlphaFoldDB" id="A0A1S3K8E8"/>
<dbReference type="Pfam" id="PF13903">
    <property type="entry name" value="Claudin_2"/>
    <property type="match status" value="1"/>
</dbReference>
<feature type="transmembrane region" description="Helical" evidence="5">
    <location>
        <begin position="7"/>
        <end position="26"/>
    </location>
</feature>
<feature type="transmembrane region" description="Helical" evidence="5">
    <location>
        <begin position="212"/>
        <end position="235"/>
    </location>
</feature>
<keyword evidence="3 5" id="KW-1133">Transmembrane helix</keyword>
<evidence type="ECO:0000256" key="4">
    <source>
        <dbReference type="ARBA" id="ARBA00023136"/>
    </source>
</evidence>
<dbReference type="OrthoDB" id="6126739at2759"/>
<evidence type="ECO:0000256" key="1">
    <source>
        <dbReference type="ARBA" id="ARBA00004141"/>
    </source>
</evidence>
<keyword evidence="6" id="KW-1185">Reference proteome</keyword>
<dbReference type="Proteomes" id="UP000085678">
    <property type="component" value="Unplaced"/>
</dbReference>
<dbReference type="FunCoup" id="A0A1S3K8E8">
    <property type="interactions" value="17"/>
</dbReference>
<evidence type="ECO:0000256" key="3">
    <source>
        <dbReference type="ARBA" id="ARBA00022989"/>
    </source>
</evidence>
<feature type="transmembrane region" description="Helical" evidence="5">
    <location>
        <begin position="155"/>
        <end position="174"/>
    </location>
</feature>
<evidence type="ECO:0000313" key="7">
    <source>
        <dbReference type="RefSeq" id="XP_013418772.1"/>
    </source>
</evidence>
<dbReference type="PANTHER" id="PTHR21215">
    <property type="entry name" value="LD36024P"/>
    <property type="match status" value="1"/>
</dbReference>
<evidence type="ECO:0000313" key="6">
    <source>
        <dbReference type="Proteomes" id="UP000085678"/>
    </source>
</evidence>
<dbReference type="GO" id="GO:0016020">
    <property type="term" value="C:membrane"/>
    <property type="evidence" value="ECO:0007669"/>
    <property type="project" value="UniProtKB-SubCell"/>
</dbReference>
<dbReference type="GeneID" id="106179605"/>
<dbReference type="KEGG" id="lak:106179605"/>
<gene>
    <name evidence="7" type="primary">LOC106179605</name>
</gene>
<reference evidence="7" key="1">
    <citation type="submission" date="2025-08" db="UniProtKB">
        <authorList>
            <consortium name="RefSeq"/>
        </authorList>
    </citation>
    <scope>IDENTIFICATION</scope>
    <source>
        <tissue evidence="7">Gonads</tissue>
    </source>
</reference>
<evidence type="ECO:0000256" key="5">
    <source>
        <dbReference type="SAM" id="Phobius"/>
    </source>
</evidence>
<comment type="subcellular location">
    <subcellularLocation>
        <location evidence="1">Membrane</location>
        <topology evidence="1">Multi-pass membrane protein</topology>
    </subcellularLocation>
</comment>
<proteinExistence type="predicted"/>
<evidence type="ECO:0000256" key="2">
    <source>
        <dbReference type="ARBA" id="ARBA00022692"/>
    </source>
</evidence>
<dbReference type="InterPro" id="IPR004031">
    <property type="entry name" value="PMP22/EMP/MP20/Claudin"/>
</dbReference>
<organism evidence="6 7">
    <name type="scientific">Lingula anatina</name>
    <name type="common">Brachiopod</name>
    <name type="synonym">Lingula unguis</name>
    <dbReference type="NCBI Taxonomy" id="7574"/>
    <lineage>
        <taxon>Eukaryota</taxon>
        <taxon>Metazoa</taxon>
        <taxon>Spiralia</taxon>
        <taxon>Lophotrochozoa</taxon>
        <taxon>Brachiopoda</taxon>
        <taxon>Linguliformea</taxon>
        <taxon>Lingulata</taxon>
        <taxon>Lingulida</taxon>
        <taxon>Linguloidea</taxon>
        <taxon>Lingulidae</taxon>
        <taxon>Lingula</taxon>
    </lineage>
</organism>
<protein>
    <submittedName>
        <fullName evidence="7">Uncharacterized protein LOC106179605</fullName>
    </submittedName>
</protein>